<reference evidence="1 2" key="1">
    <citation type="journal article" date="2007" name="Nature">
        <title>Evolution of genes and genomes on the Drosophila phylogeny.</title>
        <authorList>
            <consortium name="Drosophila 12 Genomes Consortium"/>
            <person name="Clark A.G."/>
            <person name="Eisen M.B."/>
            <person name="Smith D.R."/>
            <person name="Bergman C.M."/>
            <person name="Oliver B."/>
            <person name="Markow T.A."/>
            <person name="Kaufman T.C."/>
            <person name="Kellis M."/>
            <person name="Gelbart W."/>
            <person name="Iyer V.N."/>
            <person name="Pollard D.A."/>
            <person name="Sackton T.B."/>
            <person name="Larracuente A.M."/>
            <person name="Singh N.D."/>
            <person name="Abad J.P."/>
            <person name="Abt D.N."/>
            <person name="Adryan B."/>
            <person name="Aguade M."/>
            <person name="Akashi H."/>
            <person name="Anderson W.W."/>
            <person name="Aquadro C.F."/>
            <person name="Ardell D.H."/>
            <person name="Arguello R."/>
            <person name="Artieri C.G."/>
            <person name="Barbash D.A."/>
            <person name="Barker D."/>
            <person name="Barsanti P."/>
            <person name="Batterham P."/>
            <person name="Batzoglou S."/>
            <person name="Begun D."/>
            <person name="Bhutkar A."/>
            <person name="Blanco E."/>
            <person name="Bosak S.A."/>
            <person name="Bradley R.K."/>
            <person name="Brand A.D."/>
            <person name="Brent M.R."/>
            <person name="Brooks A.N."/>
            <person name="Brown R.H."/>
            <person name="Butlin R.K."/>
            <person name="Caggese C."/>
            <person name="Calvi B.R."/>
            <person name="Bernardo de Carvalho A."/>
            <person name="Caspi A."/>
            <person name="Castrezana S."/>
            <person name="Celniker S.E."/>
            <person name="Chang J.L."/>
            <person name="Chapple C."/>
            <person name="Chatterji S."/>
            <person name="Chinwalla A."/>
            <person name="Civetta A."/>
            <person name="Clifton S.W."/>
            <person name="Comeron J.M."/>
            <person name="Costello J.C."/>
            <person name="Coyne J.A."/>
            <person name="Daub J."/>
            <person name="David R.G."/>
            <person name="Delcher A.L."/>
            <person name="Delehaunty K."/>
            <person name="Do C.B."/>
            <person name="Ebling H."/>
            <person name="Edwards K."/>
            <person name="Eickbush T."/>
            <person name="Evans J.D."/>
            <person name="Filipski A."/>
            <person name="Findeiss S."/>
            <person name="Freyhult E."/>
            <person name="Fulton L."/>
            <person name="Fulton R."/>
            <person name="Garcia A.C."/>
            <person name="Gardiner A."/>
            <person name="Garfield D.A."/>
            <person name="Garvin B.E."/>
            <person name="Gibson G."/>
            <person name="Gilbert D."/>
            <person name="Gnerre S."/>
            <person name="Godfrey J."/>
            <person name="Good R."/>
            <person name="Gotea V."/>
            <person name="Gravely B."/>
            <person name="Greenberg A.J."/>
            <person name="Griffiths-Jones S."/>
            <person name="Gross S."/>
            <person name="Guigo R."/>
            <person name="Gustafson E.A."/>
            <person name="Haerty W."/>
            <person name="Hahn M.W."/>
            <person name="Halligan D.L."/>
            <person name="Halpern A.L."/>
            <person name="Halter G.M."/>
            <person name="Han M.V."/>
            <person name="Heger A."/>
            <person name="Hillier L."/>
            <person name="Hinrichs A.S."/>
            <person name="Holmes I."/>
            <person name="Hoskins R.A."/>
            <person name="Hubisz M.J."/>
            <person name="Hultmark D."/>
            <person name="Huntley M.A."/>
            <person name="Jaffe D.B."/>
            <person name="Jagadeeshan S."/>
            <person name="Jeck W.R."/>
            <person name="Johnson J."/>
            <person name="Jones C.D."/>
            <person name="Jordan W.C."/>
            <person name="Karpen G.H."/>
            <person name="Kataoka E."/>
            <person name="Keightley P.D."/>
            <person name="Kheradpour P."/>
            <person name="Kirkness E.F."/>
            <person name="Koerich L.B."/>
            <person name="Kristiansen K."/>
            <person name="Kudrna D."/>
            <person name="Kulathinal R.J."/>
            <person name="Kumar S."/>
            <person name="Kwok R."/>
            <person name="Lander E."/>
            <person name="Langley C.H."/>
            <person name="Lapoint R."/>
            <person name="Lazzaro B.P."/>
            <person name="Lee S.J."/>
            <person name="Levesque L."/>
            <person name="Li R."/>
            <person name="Lin C.F."/>
            <person name="Lin M.F."/>
            <person name="Lindblad-Toh K."/>
            <person name="Llopart A."/>
            <person name="Long M."/>
            <person name="Low L."/>
            <person name="Lozovsky E."/>
            <person name="Lu J."/>
            <person name="Luo M."/>
            <person name="Machado C.A."/>
            <person name="Makalowski W."/>
            <person name="Marzo M."/>
            <person name="Matsuda M."/>
            <person name="Matzkin L."/>
            <person name="McAllister B."/>
            <person name="McBride C.S."/>
            <person name="McKernan B."/>
            <person name="McKernan K."/>
            <person name="Mendez-Lago M."/>
            <person name="Minx P."/>
            <person name="Mollenhauer M.U."/>
            <person name="Montooth K."/>
            <person name="Mount S.M."/>
            <person name="Mu X."/>
            <person name="Myers E."/>
            <person name="Negre B."/>
            <person name="Newfeld S."/>
            <person name="Nielsen R."/>
            <person name="Noor M.A."/>
            <person name="O'Grady P."/>
            <person name="Pachter L."/>
            <person name="Papaceit M."/>
            <person name="Parisi M.J."/>
            <person name="Parisi M."/>
            <person name="Parts L."/>
            <person name="Pedersen J.S."/>
            <person name="Pesole G."/>
            <person name="Phillippy A.M."/>
            <person name="Ponting C.P."/>
            <person name="Pop M."/>
            <person name="Porcelli D."/>
            <person name="Powell J.R."/>
            <person name="Prohaska S."/>
            <person name="Pruitt K."/>
            <person name="Puig M."/>
            <person name="Quesneville H."/>
            <person name="Ram K.R."/>
            <person name="Rand D."/>
            <person name="Rasmussen M.D."/>
            <person name="Reed L.K."/>
            <person name="Reenan R."/>
            <person name="Reily A."/>
            <person name="Remington K.A."/>
            <person name="Rieger T.T."/>
            <person name="Ritchie M.G."/>
            <person name="Robin C."/>
            <person name="Rogers Y.H."/>
            <person name="Rohde C."/>
            <person name="Rozas J."/>
            <person name="Rubenfield M.J."/>
            <person name="Ruiz A."/>
            <person name="Russo S."/>
            <person name="Salzberg S.L."/>
            <person name="Sanchez-Gracia A."/>
            <person name="Saranga D.J."/>
            <person name="Sato H."/>
            <person name="Schaeffer S.W."/>
            <person name="Schatz M.C."/>
            <person name="Schlenke T."/>
            <person name="Schwartz R."/>
            <person name="Segarra C."/>
            <person name="Singh R.S."/>
            <person name="Sirot L."/>
            <person name="Sirota M."/>
            <person name="Sisneros N.B."/>
            <person name="Smith C.D."/>
            <person name="Smith T.F."/>
            <person name="Spieth J."/>
            <person name="Stage D.E."/>
            <person name="Stark A."/>
            <person name="Stephan W."/>
            <person name="Strausberg R.L."/>
            <person name="Strempel S."/>
            <person name="Sturgill D."/>
            <person name="Sutton G."/>
            <person name="Sutton G.G."/>
            <person name="Tao W."/>
            <person name="Teichmann S."/>
            <person name="Tobari Y.N."/>
            <person name="Tomimura Y."/>
            <person name="Tsolas J.M."/>
            <person name="Valente V.L."/>
            <person name="Venter E."/>
            <person name="Venter J.C."/>
            <person name="Vicario S."/>
            <person name="Vieira F.G."/>
            <person name="Vilella A.J."/>
            <person name="Villasante A."/>
            <person name="Walenz B."/>
            <person name="Wang J."/>
            <person name="Wasserman M."/>
            <person name="Watts T."/>
            <person name="Wilson D."/>
            <person name="Wilson R.K."/>
            <person name="Wing R.A."/>
            <person name="Wolfner M.F."/>
            <person name="Wong A."/>
            <person name="Wong G.K."/>
            <person name="Wu C.I."/>
            <person name="Wu G."/>
            <person name="Yamamoto D."/>
            <person name="Yang H.P."/>
            <person name="Yang S.P."/>
            <person name="Yorke J.A."/>
            <person name="Yoshida K."/>
            <person name="Zdobnov E."/>
            <person name="Zhang P."/>
            <person name="Zhang Y."/>
            <person name="Zimin A.V."/>
            <person name="Baldwin J."/>
            <person name="Abdouelleil A."/>
            <person name="Abdulkadir J."/>
            <person name="Abebe A."/>
            <person name="Abera B."/>
            <person name="Abreu J."/>
            <person name="Acer S.C."/>
            <person name="Aftuck L."/>
            <person name="Alexander A."/>
            <person name="An P."/>
            <person name="Anderson E."/>
            <person name="Anderson S."/>
            <person name="Arachi H."/>
            <person name="Azer M."/>
            <person name="Bachantsang P."/>
            <person name="Barry A."/>
            <person name="Bayul T."/>
            <person name="Berlin A."/>
            <person name="Bessette D."/>
            <person name="Bloom T."/>
            <person name="Blye J."/>
            <person name="Boguslavskiy L."/>
            <person name="Bonnet C."/>
            <person name="Boukhgalter B."/>
            <person name="Bourzgui I."/>
            <person name="Brown A."/>
            <person name="Cahill P."/>
            <person name="Channer S."/>
            <person name="Cheshatsang Y."/>
            <person name="Chuda L."/>
            <person name="Citroen M."/>
            <person name="Collymore A."/>
            <person name="Cooke P."/>
            <person name="Costello M."/>
            <person name="D'Aco K."/>
            <person name="Daza R."/>
            <person name="De Haan G."/>
            <person name="DeGray S."/>
            <person name="DeMaso C."/>
            <person name="Dhargay N."/>
            <person name="Dooley K."/>
            <person name="Dooley E."/>
            <person name="Doricent M."/>
            <person name="Dorje P."/>
            <person name="Dorjee K."/>
            <person name="Dupes A."/>
            <person name="Elong R."/>
            <person name="Falk J."/>
            <person name="Farina A."/>
            <person name="Faro S."/>
            <person name="Ferguson D."/>
            <person name="Fisher S."/>
            <person name="Foley C.D."/>
            <person name="Franke A."/>
            <person name="Friedrich D."/>
            <person name="Gadbois L."/>
            <person name="Gearin G."/>
            <person name="Gearin C.R."/>
            <person name="Giannoukos G."/>
            <person name="Goode T."/>
            <person name="Graham J."/>
            <person name="Grandbois E."/>
            <person name="Grewal S."/>
            <person name="Gyaltsen K."/>
            <person name="Hafez N."/>
            <person name="Hagos B."/>
            <person name="Hall J."/>
            <person name="Henson C."/>
            <person name="Hollinger A."/>
            <person name="Honan T."/>
            <person name="Huard M.D."/>
            <person name="Hughes L."/>
            <person name="Hurhula B."/>
            <person name="Husby M.E."/>
            <person name="Kamat A."/>
            <person name="Kanga B."/>
            <person name="Kashin S."/>
            <person name="Khazanovich D."/>
            <person name="Kisner P."/>
            <person name="Lance K."/>
            <person name="Lara M."/>
            <person name="Lee W."/>
            <person name="Lennon N."/>
            <person name="Letendre F."/>
            <person name="LeVine R."/>
            <person name="Lipovsky A."/>
            <person name="Liu X."/>
            <person name="Liu J."/>
            <person name="Liu S."/>
            <person name="Lokyitsang T."/>
            <person name="Lokyitsang Y."/>
            <person name="Lubonja R."/>
            <person name="Lui A."/>
            <person name="MacDonald P."/>
            <person name="Magnisalis V."/>
            <person name="Maru K."/>
            <person name="Matthews C."/>
            <person name="McCusker W."/>
            <person name="McDonough S."/>
            <person name="Mehta T."/>
            <person name="Meldrim J."/>
            <person name="Meneus L."/>
            <person name="Mihai O."/>
            <person name="Mihalev A."/>
            <person name="Mihova T."/>
            <person name="Mittelman R."/>
            <person name="Mlenga V."/>
            <person name="Montmayeur A."/>
            <person name="Mulrain L."/>
            <person name="Navidi A."/>
            <person name="Naylor J."/>
            <person name="Negash T."/>
            <person name="Nguyen T."/>
            <person name="Nguyen N."/>
            <person name="Nicol R."/>
            <person name="Norbu C."/>
            <person name="Norbu N."/>
            <person name="Novod N."/>
            <person name="O'Neill B."/>
            <person name="Osman S."/>
            <person name="Markiewicz E."/>
            <person name="Oyono O.L."/>
            <person name="Patti C."/>
            <person name="Phunkhang P."/>
            <person name="Pierre F."/>
            <person name="Priest M."/>
            <person name="Raghuraman S."/>
            <person name="Rege F."/>
            <person name="Reyes R."/>
            <person name="Rise C."/>
            <person name="Rogov P."/>
            <person name="Ross K."/>
            <person name="Ryan E."/>
            <person name="Settipalli S."/>
            <person name="Shea T."/>
            <person name="Sherpa N."/>
            <person name="Shi L."/>
            <person name="Shih D."/>
            <person name="Sparrow T."/>
            <person name="Spaulding J."/>
            <person name="Stalker J."/>
            <person name="Stange-Thomann N."/>
            <person name="Stavropoulos S."/>
            <person name="Stone C."/>
            <person name="Strader C."/>
            <person name="Tesfaye S."/>
            <person name="Thomson T."/>
            <person name="Thoulutsang Y."/>
            <person name="Thoulutsang D."/>
            <person name="Topham K."/>
            <person name="Topping I."/>
            <person name="Tsamla T."/>
            <person name="Vassiliev H."/>
            <person name="Vo A."/>
            <person name="Wangchuk T."/>
            <person name="Wangdi T."/>
            <person name="Weiand M."/>
            <person name="Wilkinson J."/>
            <person name="Wilson A."/>
            <person name="Yadav S."/>
            <person name="Young G."/>
            <person name="Yu Q."/>
            <person name="Zembek L."/>
            <person name="Zhong D."/>
            <person name="Zimmer A."/>
            <person name="Zwirko Z."/>
            <person name="Jaffe D.B."/>
            <person name="Alvarez P."/>
            <person name="Brockman W."/>
            <person name="Butler J."/>
            <person name="Chin C."/>
            <person name="Gnerre S."/>
            <person name="Grabherr M."/>
            <person name="Kleber M."/>
            <person name="Mauceli E."/>
            <person name="MacCallum I."/>
        </authorList>
    </citation>
    <scope>NUCLEOTIDE SEQUENCE [LARGE SCALE GENOMIC DNA]</scope>
    <source>
        <strain evidence="2">MSH-3 / Tucson 14011-0111.49</strain>
    </source>
</reference>
<evidence type="ECO:0000313" key="2">
    <source>
        <dbReference type="Proteomes" id="UP000008744"/>
    </source>
</evidence>
<sequence length="68" mass="7485">MSPPDAAKCDMLIDQLDWELLDVIGTDSSCSTAAEGQRYQAIKSTVLNYCGSDGQESQEWQQLTLQSN</sequence>
<keyword evidence="2" id="KW-1185">Reference proteome</keyword>
<protein>
    <submittedName>
        <fullName evidence="1">GL25233</fullName>
    </submittedName>
</protein>
<proteinExistence type="predicted"/>
<organism evidence="2">
    <name type="scientific">Drosophila persimilis</name>
    <name type="common">Fruit fly</name>
    <dbReference type="NCBI Taxonomy" id="7234"/>
    <lineage>
        <taxon>Eukaryota</taxon>
        <taxon>Metazoa</taxon>
        <taxon>Ecdysozoa</taxon>
        <taxon>Arthropoda</taxon>
        <taxon>Hexapoda</taxon>
        <taxon>Insecta</taxon>
        <taxon>Pterygota</taxon>
        <taxon>Neoptera</taxon>
        <taxon>Endopterygota</taxon>
        <taxon>Diptera</taxon>
        <taxon>Brachycera</taxon>
        <taxon>Muscomorpha</taxon>
        <taxon>Ephydroidea</taxon>
        <taxon>Drosophilidae</taxon>
        <taxon>Drosophila</taxon>
        <taxon>Sophophora</taxon>
    </lineage>
</organism>
<evidence type="ECO:0000313" key="1">
    <source>
        <dbReference type="EMBL" id="EDW26131.1"/>
    </source>
</evidence>
<name>B4GU48_DROPE</name>
<dbReference type="HOGENOM" id="CLU_2796653_0_0_1"/>
<dbReference type="Proteomes" id="UP000008744">
    <property type="component" value="Unassembled WGS sequence"/>
</dbReference>
<dbReference type="EMBL" id="CH479191">
    <property type="protein sequence ID" value="EDW26131.1"/>
    <property type="molecule type" value="Genomic_DNA"/>
</dbReference>
<gene>
    <name evidence="1" type="primary">Dper\GL25233</name>
    <name evidence="1" type="ORF">Dper_GL25233</name>
</gene>
<accession>B4GU48</accession>
<dbReference type="AlphaFoldDB" id="B4GU48"/>